<gene>
    <name evidence="8" type="ORF">GNLVRS02_ARAD1B16610g</name>
</gene>
<keyword evidence="3 6" id="KW-1133">Transmembrane helix</keyword>
<feature type="transmembrane region" description="Helical" evidence="6">
    <location>
        <begin position="131"/>
        <end position="153"/>
    </location>
</feature>
<dbReference type="InterPro" id="IPR035952">
    <property type="entry name" value="Rhomboid-like_sf"/>
</dbReference>
<keyword evidence="4 6" id="KW-0472">Membrane</keyword>
<evidence type="ECO:0000256" key="2">
    <source>
        <dbReference type="ARBA" id="ARBA00022692"/>
    </source>
</evidence>
<dbReference type="GO" id="GO:0005794">
    <property type="term" value="C:Golgi apparatus"/>
    <property type="evidence" value="ECO:0007669"/>
    <property type="project" value="TreeGrafter"/>
</dbReference>
<evidence type="ECO:0000256" key="3">
    <source>
        <dbReference type="ARBA" id="ARBA00022989"/>
    </source>
</evidence>
<evidence type="ECO:0000256" key="1">
    <source>
        <dbReference type="ARBA" id="ARBA00004141"/>
    </source>
</evidence>
<dbReference type="SUPFAM" id="SSF144091">
    <property type="entry name" value="Rhomboid-like"/>
    <property type="match status" value="1"/>
</dbReference>
<sequence>MLTLPPLTRVLLLLLITVSVAAAVLRHVAYWNLVKSINEADKEQWEKAFSEEITHGVNFPPRQKTVDEVVQISDLYVPVLTLVPGYSPLYFLWIWITTSFVEDGVISGITSAMVLIYGGRYCEHVWGARELLRFVLIATLVPNILCFALYSLRYQVWTPDTVHKVQTICGASSLIAGFLVAFKQLVPEHCIVLFRGRIRVRVKHLPFIYLVVTCFLGIFGHGLLLLQCWTGFFVSWVYLRFLRVTYVDPMLPTTATAASTAGAGVYEHDNPSGIRIKGDASDSFAFARFFPEPFCVPVGAAADWVYAIVVALRLCTPFTAAEVDGANLRAAARLSSFQNAHILPSSAGIIGDEAPKTNPRPSRSARAEAERRRALALRALGDRLSVDQSADAYHHHHHSLPTMPAPAYPR</sequence>
<dbReference type="EMBL" id="HG937692">
    <property type="protein sequence ID" value="CDP36593.1"/>
    <property type="molecule type" value="Genomic_DNA"/>
</dbReference>
<dbReference type="PhylomeDB" id="A0A060T6L6"/>
<evidence type="ECO:0000256" key="5">
    <source>
        <dbReference type="SAM" id="MobiDB-lite"/>
    </source>
</evidence>
<dbReference type="AlphaFoldDB" id="A0A060T6L6"/>
<feature type="region of interest" description="Disordered" evidence="5">
    <location>
        <begin position="348"/>
        <end position="368"/>
    </location>
</feature>
<proteinExistence type="predicted"/>
<keyword evidence="7" id="KW-0732">Signal</keyword>
<dbReference type="PANTHER" id="PTHR13377">
    <property type="entry name" value="PLACENTAL PROTEIN 6"/>
    <property type="match status" value="1"/>
</dbReference>
<dbReference type="PANTHER" id="PTHR13377:SF3">
    <property type="entry name" value="TRANSMEMBRANE PROTEIN 115"/>
    <property type="match status" value="1"/>
</dbReference>
<name>A0A060T6L6_BLAAD</name>
<dbReference type="Gene3D" id="1.20.1540.10">
    <property type="entry name" value="Rhomboid-like"/>
    <property type="match status" value="1"/>
</dbReference>
<evidence type="ECO:0000256" key="6">
    <source>
        <dbReference type="SAM" id="Phobius"/>
    </source>
</evidence>
<feature type="transmembrane region" description="Helical" evidence="6">
    <location>
        <begin position="207"/>
        <end position="239"/>
    </location>
</feature>
<feature type="signal peptide" evidence="7">
    <location>
        <begin position="1"/>
        <end position="22"/>
    </location>
</feature>
<keyword evidence="2 6" id="KW-0812">Transmembrane</keyword>
<feature type="region of interest" description="Disordered" evidence="5">
    <location>
        <begin position="391"/>
        <end position="410"/>
    </location>
</feature>
<dbReference type="GO" id="GO:0016020">
    <property type="term" value="C:membrane"/>
    <property type="evidence" value="ECO:0007669"/>
    <property type="project" value="UniProtKB-SubCell"/>
</dbReference>
<comment type="subcellular location">
    <subcellularLocation>
        <location evidence="1">Membrane</location>
        <topology evidence="1">Multi-pass membrane protein</topology>
    </subcellularLocation>
</comment>
<dbReference type="Pfam" id="PF08551">
    <property type="entry name" value="DUF1751"/>
    <property type="match status" value="1"/>
</dbReference>
<feature type="chain" id="PRO_5001593113" evidence="7">
    <location>
        <begin position="23"/>
        <end position="410"/>
    </location>
</feature>
<organism evidence="8">
    <name type="scientific">Blastobotrys adeninivorans</name>
    <name type="common">Yeast</name>
    <name type="synonym">Arxula adeninivorans</name>
    <dbReference type="NCBI Taxonomy" id="409370"/>
    <lineage>
        <taxon>Eukaryota</taxon>
        <taxon>Fungi</taxon>
        <taxon>Dikarya</taxon>
        <taxon>Ascomycota</taxon>
        <taxon>Saccharomycotina</taxon>
        <taxon>Dipodascomycetes</taxon>
        <taxon>Dipodascales</taxon>
        <taxon>Trichomonascaceae</taxon>
        <taxon>Blastobotrys</taxon>
    </lineage>
</organism>
<accession>A0A060T6L6</accession>
<feature type="transmembrane region" description="Helical" evidence="6">
    <location>
        <begin position="90"/>
        <end position="119"/>
    </location>
</feature>
<reference evidence="8" key="1">
    <citation type="submission" date="2014-02" db="EMBL/GenBank/DDBJ databases">
        <authorList>
            <person name="Genoscope - CEA"/>
        </authorList>
    </citation>
    <scope>NUCLEOTIDE SEQUENCE</scope>
    <source>
        <strain evidence="8">LS3</strain>
    </source>
</reference>
<evidence type="ECO:0000256" key="4">
    <source>
        <dbReference type="ARBA" id="ARBA00023136"/>
    </source>
</evidence>
<evidence type="ECO:0000313" key="8">
    <source>
        <dbReference type="EMBL" id="CDP36593.1"/>
    </source>
</evidence>
<evidence type="ECO:0000256" key="7">
    <source>
        <dbReference type="SAM" id="SignalP"/>
    </source>
</evidence>
<protein>
    <submittedName>
        <fullName evidence="8">ARAD1B16610p</fullName>
    </submittedName>
</protein>
<dbReference type="GO" id="GO:0006890">
    <property type="term" value="P:retrograde vesicle-mediated transport, Golgi to endoplasmic reticulum"/>
    <property type="evidence" value="ECO:0007669"/>
    <property type="project" value="InterPro"/>
</dbReference>
<dbReference type="SMART" id="SM01160">
    <property type="entry name" value="DUF1751"/>
    <property type="match status" value="1"/>
</dbReference>
<dbReference type="InterPro" id="IPR013861">
    <property type="entry name" value="TMEM115/Pdh1/Rbl19"/>
</dbReference>
<reference evidence="8" key="2">
    <citation type="submission" date="2014-06" db="EMBL/GenBank/DDBJ databases">
        <title>The complete genome of Blastobotrys (Arxula) adeninivorans LS3 - a yeast of biotechnological interest.</title>
        <authorList>
            <person name="Kunze G."/>
            <person name="Gaillardin C."/>
            <person name="Czernicka M."/>
            <person name="Durrens P."/>
            <person name="Martin T."/>
            <person name="Boer E."/>
            <person name="Gabaldon T."/>
            <person name="Cruz J."/>
            <person name="Talla E."/>
            <person name="Marck C."/>
            <person name="Goffeau A."/>
            <person name="Barbe V."/>
            <person name="Baret P."/>
            <person name="Baronian K."/>
            <person name="Beier S."/>
            <person name="Bleykasten C."/>
            <person name="Bode R."/>
            <person name="Casaregola S."/>
            <person name="Despons L."/>
            <person name="Fairhead C."/>
            <person name="Giersberg M."/>
            <person name="Gierski P."/>
            <person name="Hahnel U."/>
            <person name="Hartmann A."/>
            <person name="Jankowska D."/>
            <person name="Jubin C."/>
            <person name="Jung P."/>
            <person name="Lafontaine I."/>
            <person name="Leh-Louis V."/>
            <person name="Lemaire M."/>
            <person name="Marcet-Houben M."/>
            <person name="Mascher M."/>
            <person name="Morel G."/>
            <person name="Richard G.-F."/>
            <person name="Riechen J."/>
            <person name="Sacerdot C."/>
            <person name="Sarkar A."/>
            <person name="Savel G."/>
            <person name="Schacherer J."/>
            <person name="Sherman D."/>
            <person name="Straub M.-L."/>
            <person name="Stein N."/>
            <person name="Thierry A."/>
            <person name="Trautwein-Schult A."/>
            <person name="Westhof E."/>
            <person name="Worch S."/>
            <person name="Dujon B."/>
            <person name="Souciet J.-L."/>
            <person name="Wincker P."/>
            <person name="Scholz U."/>
            <person name="Neuveglise N."/>
        </authorList>
    </citation>
    <scope>NUCLEOTIDE SEQUENCE</scope>
    <source>
        <strain evidence="8">LS3</strain>
    </source>
</reference>